<keyword evidence="2" id="KW-0813">Transport</keyword>
<keyword evidence="7 9" id="KW-0472">Membrane</keyword>
<dbReference type="PANTHER" id="PTHR11795">
    <property type="entry name" value="BRANCHED-CHAIN AMINO ACID TRANSPORT SYSTEM PERMEASE PROTEIN LIVH"/>
    <property type="match status" value="1"/>
</dbReference>
<evidence type="ECO:0000256" key="3">
    <source>
        <dbReference type="ARBA" id="ARBA00022475"/>
    </source>
</evidence>
<evidence type="ECO:0000256" key="6">
    <source>
        <dbReference type="ARBA" id="ARBA00022989"/>
    </source>
</evidence>
<dbReference type="Proteomes" id="UP000216885">
    <property type="component" value="Unassembled WGS sequence"/>
</dbReference>
<accession>A0A261TLE0</accession>
<feature type="transmembrane region" description="Helical" evidence="9">
    <location>
        <begin position="222"/>
        <end position="251"/>
    </location>
</feature>
<name>A0A261TLE0_9BORD</name>
<keyword evidence="11" id="KW-1185">Reference proteome</keyword>
<comment type="caution">
    <text evidence="10">The sequence shown here is derived from an EMBL/GenBank/DDBJ whole genome shotgun (WGS) entry which is preliminary data.</text>
</comment>
<dbReference type="CDD" id="cd06582">
    <property type="entry name" value="TM_PBP1_LivH_like"/>
    <property type="match status" value="1"/>
</dbReference>
<keyword evidence="5" id="KW-0029">Amino-acid transport</keyword>
<proteinExistence type="inferred from homology"/>
<dbReference type="GO" id="GO:0022857">
    <property type="term" value="F:transmembrane transporter activity"/>
    <property type="evidence" value="ECO:0007669"/>
    <property type="project" value="InterPro"/>
</dbReference>
<keyword evidence="3" id="KW-1003">Cell membrane</keyword>
<feature type="transmembrane region" description="Helical" evidence="9">
    <location>
        <begin position="192"/>
        <end position="210"/>
    </location>
</feature>
<evidence type="ECO:0000256" key="7">
    <source>
        <dbReference type="ARBA" id="ARBA00023136"/>
    </source>
</evidence>
<evidence type="ECO:0000256" key="5">
    <source>
        <dbReference type="ARBA" id="ARBA00022970"/>
    </source>
</evidence>
<feature type="transmembrane region" description="Helical" evidence="9">
    <location>
        <begin position="94"/>
        <end position="116"/>
    </location>
</feature>
<dbReference type="GO" id="GO:0005886">
    <property type="term" value="C:plasma membrane"/>
    <property type="evidence" value="ECO:0007669"/>
    <property type="project" value="UniProtKB-SubCell"/>
</dbReference>
<comment type="subcellular location">
    <subcellularLocation>
        <location evidence="1">Cell membrane</location>
        <topology evidence="1">Multi-pass membrane protein</topology>
    </subcellularLocation>
</comment>
<evidence type="ECO:0000256" key="4">
    <source>
        <dbReference type="ARBA" id="ARBA00022692"/>
    </source>
</evidence>
<keyword evidence="4 9" id="KW-0812">Transmembrane</keyword>
<dbReference type="RefSeq" id="WP_094838975.1">
    <property type="nucleotide sequence ID" value="NZ_NEVQ01000022.1"/>
</dbReference>
<feature type="transmembrane region" description="Helical" evidence="9">
    <location>
        <begin position="136"/>
        <end position="160"/>
    </location>
</feature>
<dbReference type="InterPro" id="IPR001851">
    <property type="entry name" value="ABC_transp_permease"/>
</dbReference>
<feature type="transmembrane region" description="Helical" evidence="9">
    <location>
        <begin position="263"/>
        <end position="281"/>
    </location>
</feature>
<organism evidence="10 11">
    <name type="scientific">Bordetella genomosp. 4</name>
    <dbReference type="NCBI Taxonomy" id="463044"/>
    <lineage>
        <taxon>Bacteria</taxon>
        <taxon>Pseudomonadati</taxon>
        <taxon>Pseudomonadota</taxon>
        <taxon>Betaproteobacteria</taxon>
        <taxon>Burkholderiales</taxon>
        <taxon>Alcaligenaceae</taxon>
        <taxon>Bordetella</taxon>
    </lineage>
</organism>
<gene>
    <name evidence="10" type="ORF">CAL20_21410</name>
</gene>
<dbReference type="EMBL" id="NEVQ01000022">
    <property type="protein sequence ID" value="OZI50429.1"/>
    <property type="molecule type" value="Genomic_DNA"/>
</dbReference>
<evidence type="ECO:0000256" key="8">
    <source>
        <dbReference type="ARBA" id="ARBA00037998"/>
    </source>
</evidence>
<feature type="transmembrane region" description="Helical" evidence="9">
    <location>
        <begin position="6"/>
        <end position="29"/>
    </location>
</feature>
<evidence type="ECO:0000313" key="10">
    <source>
        <dbReference type="EMBL" id="OZI50429.1"/>
    </source>
</evidence>
<dbReference type="Pfam" id="PF02653">
    <property type="entry name" value="BPD_transp_2"/>
    <property type="match status" value="1"/>
</dbReference>
<evidence type="ECO:0000256" key="1">
    <source>
        <dbReference type="ARBA" id="ARBA00004651"/>
    </source>
</evidence>
<dbReference type="PANTHER" id="PTHR11795:SF445">
    <property type="entry name" value="AMINO ACID ABC TRANSPORTER PERMEASE PROTEIN"/>
    <property type="match status" value="1"/>
</dbReference>
<comment type="similarity">
    <text evidence="8">Belongs to the binding-protein-dependent transport system permease family. LivHM subfamily.</text>
</comment>
<evidence type="ECO:0000313" key="11">
    <source>
        <dbReference type="Proteomes" id="UP000216885"/>
    </source>
</evidence>
<protein>
    <submittedName>
        <fullName evidence="10">Branched-chain amino acid ABC transporter permease</fullName>
    </submittedName>
</protein>
<dbReference type="GO" id="GO:0006865">
    <property type="term" value="P:amino acid transport"/>
    <property type="evidence" value="ECO:0007669"/>
    <property type="project" value="UniProtKB-KW"/>
</dbReference>
<evidence type="ECO:0000256" key="2">
    <source>
        <dbReference type="ARBA" id="ARBA00022448"/>
    </source>
</evidence>
<dbReference type="AlphaFoldDB" id="A0A261TLE0"/>
<keyword evidence="6 9" id="KW-1133">Transmembrane helix</keyword>
<sequence>MLFVQLFINGIQTGALYALIAAGFSLIFGTTRVFHVAHGATFTLAGFIFYECYTVLGWMWPLAAVAAGLAAALFGVLVDRYVYAVIQRHEGAFFTVFVASFGIAIVAQNLITIGFGRGLVTVPTPLSKSVEWLPGLYVAPMAGVAVLCAIVAFGLLQWLLTRTNLGLALRALGENSALVRVYGLTPRRLSQYVFLIGSLLAVPAAILTATTSGLNPSMGHHIMLISIAATIVGGVGSLRGAAVAGLLLGMAENLSLAWIDPQWSEAVTFVVLFLFILFRPGGVFGRAVTS</sequence>
<evidence type="ECO:0000256" key="9">
    <source>
        <dbReference type="SAM" id="Phobius"/>
    </source>
</evidence>
<dbReference type="InterPro" id="IPR052157">
    <property type="entry name" value="BCAA_transport_permease"/>
</dbReference>
<reference evidence="10 11" key="1">
    <citation type="submission" date="2017-05" db="EMBL/GenBank/DDBJ databases">
        <title>Complete and WGS of Bordetella genogroups.</title>
        <authorList>
            <person name="Spilker T."/>
            <person name="LiPuma J."/>
        </authorList>
    </citation>
    <scope>NUCLEOTIDE SEQUENCE [LARGE SCALE GENOMIC DNA]</scope>
    <source>
        <strain evidence="10 11">AU9919</strain>
    </source>
</reference>
<feature type="transmembrane region" description="Helical" evidence="9">
    <location>
        <begin position="62"/>
        <end position="82"/>
    </location>
</feature>